<dbReference type="AlphaFoldDB" id="A0A2P4UDM8"/>
<evidence type="ECO:0000313" key="9">
    <source>
        <dbReference type="Proteomes" id="UP000242367"/>
    </source>
</evidence>
<feature type="transmembrane region" description="Helical" evidence="6">
    <location>
        <begin position="342"/>
        <end position="363"/>
    </location>
</feature>
<keyword evidence="2" id="KW-1003">Cell membrane</keyword>
<feature type="transmembrane region" description="Helical" evidence="6">
    <location>
        <begin position="144"/>
        <end position="166"/>
    </location>
</feature>
<dbReference type="InterPro" id="IPR036259">
    <property type="entry name" value="MFS_trans_sf"/>
</dbReference>
<dbReference type="GO" id="GO:0005886">
    <property type="term" value="C:plasma membrane"/>
    <property type="evidence" value="ECO:0007669"/>
    <property type="project" value="UniProtKB-SubCell"/>
</dbReference>
<name>A0A2P4UDM8_9ACTN</name>
<evidence type="ECO:0000259" key="7">
    <source>
        <dbReference type="PROSITE" id="PS50850"/>
    </source>
</evidence>
<comment type="subcellular location">
    <subcellularLocation>
        <location evidence="1">Cell membrane</location>
        <topology evidence="1">Multi-pass membrane protein</topology>
    </subcellularLocation>
</comment>
<dbReference type="EMBL" id="MTBP01000003">
    <property type="protein sequence ID" value="POM23163.1"/>
    <property type="molecule type" value="Genomic_DNA"/>
</dbReference>
<dbReference type="InterPro" id="IPR020846">
    <property type="entry name" value="MFS_dom"/>
</dbReference>
<evidence type="ECO:0000256" key="3">
    <source>
        <dbReference type="ARBA" id="ARBA00022692"/>
    </source>
</evidence>
<dbReference type="GO" id="GO:0022857">
    <property type="term" value="F:transmembrane transporter activity"/>
    <property type="evidence" value="ECO:0007669"/>
    <property type="project" value="InterPro"/>
</dbReference>
<comment type="caution">
    <text evidence="8">The sequence shown here is derived from an EMBL/GenBank/DDBJ whole genome shotgun (WGS) entry which is preliminary data.</text>
</comment>
<evidence type="ECO:0000256" key="4">
    <source>
        <dbReference type="ARBA" id="ARBA00022989"/>
    </source>
</evidence>
<dbReference type="RefSeq" id="WP_103564836.1">
    <property type="nucleotide sequence ID" value="NZ_MTBP01000003.1"/>
</dbReference>
<dbReference type="Proteomes" id="UP000242367">
    <property type="component" value="Unassembled WGS sequence"/>
</dbReference>
<reference evidence="8 9" key="1">
    <citation type="journal article" date="2017" name="Chemistry">
        <title>Isolation, Biosynthesis and Chemical Modifications of Rubterolones A-F: Rare Tropolone Alkaloids from Actinomadura sp. 5-2.</title>
        <authorList>
            <person name="Guo H."/>
            <person name="Benndorf R."/>
            <person name="Leichnitz D."/>
            <person name="Klassen J.L."/>
            <person name="Vollmers J."/>
            <person name="Gorls H."/>
            <person name="Steinacker M."/>
            <person name="Weigel C."/>
            <person name="Dahse H.M."/>
            <person name="Kaster A.K."/>
            <person name="de Beer Z.W."/>
            <person name="Poulsen M."/>
            <person name="Beemelmanns C."/>
        </authorList>
    </citation>
    <scope>NUCLEOTIDE SEQUENCE [LARGE SCALE GENOMIC DNA]</scope>
    <source>
        <strain evidence="8 9">5-2</strain>
    </source>
</reference>
<dbReference type="PROSITE" id="PS50850">
    <property type="entry name" value="MFS"/>
    <property type="match status" value="1"/>
</dbReference>
<feature type="transmembrane region" description="Helical" evidence="6">
    <location>
        <begin position="15"/>
        <end position="39"/>
    </location>
</feature>
<feature type="domain" description="Major facilitator superfamily (MFS) profile" evidence="7">
    <location>
        <begin position="20"/>
        <end position="393"/>
    </location>
</feature>
<dbReference type="InterPro" id="IPR011701">
    <property type="entry name" value="MFS"/>
</dbReference>
<feature type="transmembrane region" description="Helical" evidence="6">
    <location>
        <begin position="255"/>
        <end position="275"/>
    </location>
</feature>
<feature type="transmembrane region" description="Helical" evidence="6">
    <location>
        <begin position="369"/>
        <end position="388"/>
    </location>
</feature>
<evidence type="ECO:0000256" key="6">
    <source>
        <dbReference type="SAM" id="Phobius"/>
    </source>
</evidence>
<keyword evidence="4 6" id="KW-1133">Transmembrane helix</keyword>
<feature type="transmembrane region" description="Helical" evidence="6">
    <location>
        <begin position="85"/>
        <end position="105"/>
    </location>
</feature>
<dbReference type="PANTHER" id="PTHR43124:SF3">
    <property type="entry name" value="CHLORAMPHENICOL EFFLUX PUMP RV0191"/>
    <property type="match status" value="1"/>
</dbReference>
<dbReference type="Pfam" id="PF07690">
    <property type="entry name" value="MFS_1"/>
    <property type="match status" value="1"/>
</dbReference>
<dbReference type="Gene3D" id="1.20.1250.20">
    <property type="entry name" value="MFS general substrate transporter like domains"/>
    <property type="match status" value="2"/>
</dbReference>
<sequence>MTDVRHGAPAVVDPVRAWIIVAALAVGSFLFVTVETLPIGLLSDLAAGLAVSEGTVGQLVTVYAFCVMAAAVPLTVAFSRFPRRALLIGVFAVFVAATTASALAGNYVVLLVVRAVLAMAQALFWSVAVSLAGTLVPDARKGRAIALVYAGISFAQLLGVPGGVALGHWLGWRWAMGVLPVAGLVVVAVLAAFLPPVQGHEPIRARRVFALLGRTRVRTAMIAITAAFTGTYVAFTYISPLLQRVGHVQPDMVSVFLLLFGLAGVGGNALAGVLVDRRPYTTVFVAVGGMLTVVVAFAALGGRTPVTVLTVVAWGLCGSAMPTVFTAWALRLAPADREAITALLVIAVNFGLGAGALVGGGLLNGAGTSGVTSAAALLLATALAAAVLGSRQRP</sequence>
<feature type="transmembrane region" description="Helical" evidence="6">
    <location>
        <begin position="215"/>
        <end position="235"/>
    </location>
</feature>
<feature type="transmembrane region" description="Helical" evidence="6">
    <location>
        <begin position="172"/>
        <end position="194"/>
    </location>
</feature>
<feature type="transmembrane region" description="Helical" evidence="6">
    <location>
        <begin position="282"/>
        <end position="300"/>
    </location>
</feature>
<dbReference type="InterPro" id="IPR050189">
    <property type="entry name" value="MFS_Efflux_Transporters"/>
</dbReference>
<dbReference type="PANTHER" id="PTHR43124">
    <property type="entry name" value="PURINE EFFLUX PUMP PBUE"/>
    <property type="match status" value="1"/>
</dbReference>
<proteinExistence type="predicted"/>
<evidence type="ECO:0000256" key="2">
    <source>
        <dbReference type="ARBA" id="ARBA00022475"/>
    </source>
</evidence>
<accession>A0A2P4UDM8</accession>
<evidence type="ECO:0000256" key="5">
    <source>
        <dbReference type="ARBA" id="ARBA00023136"/>
    </source>
</evidence>
<evidence type="ECO:0000256" key="1">
    <source>
        <dbReference type="ARBA" id="ARBA00004651"/>
    </source>
</evidence>
<gene>
    <name evidence="8" type="primary">sotB</name>
    <name evidence="8" type="ORF">BTM25_43150</name>
</gene>
<organism evidence="8 9">
    <name type="scientific">Actinomadura rubteroloni</name>
    <dbReference type="NCBI Taxonomy" id="1926885"/>
    <lineage>
        <taxon>Bacteria</taxon>
        <taxon>Bacillati</taxon>
        <taxon>Actinomycetota</taxon>
        <taxon>Actinomycetes</taxon>
        <taxon>Streptosporangiales</taxon>
        <taxon>Thermomonosporaceae</taxon>
        <taxon>Actinomadura</taxon>
    </lineage>
</organism>
<keyword evidence="5 6" id="KW-0472">Membrane</keyword>
<feature type="transmembrane region" description="Helical" evidence="6">
    <location>
        <begin position="111"/>
        <end position="132"/>
    </location>
</feature>
<feature type="transmembrane region" description="Helical" evidence="6">
    <location>
        <begin position="59"/>
        <end position="78"/>
    </location>
</feature>
<dbReference type="SUPFAM" id="SSF103473">
    <property type="entry name" value="MFS general substrate transporter"/>
    <property type="match status" value="1"/>
</dbReference>
<dbReference type="CDD" id="cd17324">
    <property type="entry name" value="MFS_NepI_like"/>
    <property type="match status" value="1"/>
</dbReference>
<feature type="transmembrane region" description="Helical" evidence="6">
    <location>
        <begin position="306"/>
        <end position="330"/>
    </location>
</feature>
<evidence type="ECO:0000313" key="8">
    <source>
        <dbReference type="EMBL" id="POM23163.1"/>
    </source>
</evidence>
<keyword evidence="9" id="KW-1185">Reference proteome</keyword>
<keyword evidence="3 6" id="KW-0812">Transmembrane</keyword>
<protein>
    <submittedName>
        <fullName evidence="8">Sugar efflux transporter B</fullName>
    </submittedName>
</protein>